<evidence type="ECO:0000256" key="5">
    <source>
        <dbReference type="ARBA" id="ARBA00023329"/>
    </source>
</evidence>
<keyword evidence="3" id="KW-0472">Membrane</keyword>
<dbReference type="InterPro" id="IPR028137">
    <property type="entry name" value="Syncollin"/>
</dbReference>
<keyword evidence="5" id="KW-0968">Cytoplasmic vesicle</keyword>
<dbReference type="AlphaFoldDB" id="A0A8X7XKE7"/>
<evidence type="ECO:0000256" key="4">
    <source>
        <dbReference type="ARBA" id="ARBA00023157"/>
    </source>
</evidence>
<feature type="chain" id="PRO_5036460955" description="Syncollin" evidence="10">
    <location>
        <begin position="20"/>
        <end position="132"/>
    </location>
</feature>
<sequence length="132" mass="14801">MKALVLTIALLVTLAGVWAQCPSPSDLKTENGTKICARMYENDHYYYDQCCGGNYLDTFSGDDMPLIPKGWNDRISSLVVGSRCDLTVWSRSKKEGTKRKFSSGIQYRLKDVAKGLFGNWDNSISSYYCKCA</sequence>
<keyword evidence="2 10" id="KW-0732">Signal</keyword>
<comment type="subcellular location">
    <subcellularLocation>
        <location evidence="6">Zymogen granule lumen</location>
    </subcellularLocation>
    <subcellularLocation>
        <location evidence="8">Zymogen granule membrane</location>
        <topology evidence="8">Peripheral membrane protein</topology>
        <orientation evidence="8">Lumenal side</orientation>
    </subcellularLocation>
</comment>
<evidence type="ECO:0000256" key="10">
    <source>
        <dbReference type="SAM" id="SignalP"/>
    </source>
</evidence>
<dbReference type="EMBL" id="JAATIS010000220">
    <property type="protein sequence ID" value="KAG2468969.1"/>
    <property type="molecule type" value="Genomic_DNA"/>
</dbReference>
<reference evidence="11 12" key="1">
    <citation type="journal article" date="2021" name="Cell">
        <title>Tracing the genetic footprints of vertebrate landing in non-teleost ray-finned fishes.</title>
        <authorList>
            <person name="Bi X."/>
            <person name="Wang K."/>
            <person name="Yang L."/>
            <person name="Pan H."/>
            <person name="Jiang H."/>
            <person name="Wei Q."/>
            <person name="Fang M."/>
            <person name="Yu H."/>
            <person name="Zhu C."/>
            <person name="Cai Y."/>
            <person name="He Y."/>
            <person name="Gan X."/>
            <person name="Zeng H."/>
            <person name="Yu D."/>
            <person name="Zhu Y."/>
            <person name="Jiang H."/>
            <person name="Qiu Q."/>
            <person name="Yang H."/>
            <person name="Zhang Y.E."/>
            <person name="Wang W."/>
            <person name="Zhu M."/>
            <person name="He S."/>
            <person name="Zhang G."/>
        </authorList>
    </citation>
    <scope>NUCLEOTIDE SEQUENCE [LARGE SCALE GENOMIC DNA]</scope>
    <source>
        <strain evidence="11">Bchr_013</strain>
    </source>
</reference>
<dbReference type="FunFam" id="2.60.20.10:FF:000014">
    <property type="entry name" value="Syncollin"/>
    <property type="match status" value="1"/>
</dbReference>
<evidence type="ECO:0000256" key="1">
    <source>
        <dbReference type="ARBA" id="ARBA00022483"/>
    </source>
</evidence>
<feature type="signal peptide" evidence="10">
    <location>
        <begin position="1"/>
        <end position="19"/>
    </location>
</feature>
<evidence type="ECO:0000256" key="2">
    <source>
        <dbReference type="ARBA" id="ARBA00022729"/>
    </source>
</evidence>
<comment type="caution">
    <text evidence="11">The sequence shown here is derived from an EMBL/GenBank/DDBJ whole genome shotgun (WGS) entry which is preliminary data.</text>
</comment>
<feature type="non-terminal residue" evidence="11">
    <location>
        <position position="1"/>
    </location>
</feature>
<gene>
    <name evidence="11" type="primary">Sycn</name>
    <name evidence="11" type="ORF">GTO96_0003910</name>
</gene>
<dbReference type="PANTHER" id="PTHR17503">
    <property type="entry name" value="SYNCOLLIN"/>
    <property type="match status" value="1"/>
</dbReference>
<keyword evidence="1" id="KW-0268">Exocytosis</keyword>
<feature type="non-terminal residue" evidence="11">
    <location>
        <position position="132"/>
    </location>
</feature>
<name>A0A8X7XKE7_POLSE</name>
<dbReference type="Proteomes" id="UP000886611">
    <property type="component" value="Unassembled WGS sequence"/>
</dbReference>
<dbReference type="GO" id="GO:0042589">
    <property type="term" value="C:zymogen granule membrane"/>
    <property type="evidence" value="ECO:0007669"/>
    <property type="project" value="UniProtKB-SubCell"/>
</dbReference>
<evidence type="ECO:0000256" key="6">
    <source>
        <dbReference type="ARBA" id="ARBA00037795"/>
    </source>
</evidence>
<evidence type="ECO:0000313" key="11">
    <source>
        <dbReference type="EMBL" id="KAG2468969.1"/>
    </source>
</evidence>
<protein>
    <recommendedName>
        <fullName evidence="9">Syncollin</fullName>
    </recommendedName>
</protein>
<comment type="function">
    <text evidence="7">Functions in exocytosis in pancreatic acinar cells regulating the fusion of zymogen granules with each other. May have a pore-forming activity on membranes and regulate exocytosis in other exocrine tissues.</text>
</comment>
<dbReference type="OrthoDB" id="9947298at2759"/>
<organism evidence="11 12">
    <name type="scientific">Polypterus senegalus</name>
    <name type="common">Senegal bichir</name>
    <dbReference type="NCBI Taxonomy" id="55291"/>
    <lineage>
        <taxon>Eukaryota</taxon>
        <taxon>Metazoa</taxon>
        <taxon>Chordata</taxon>
        <taxon>Craniata</taxon>
        <taxon>Vertebrata</taxon>
        <taxon>Euteleostomi</taxon>
        <taxon>Actinopterygii</taxon>
        <taxon>Polypteriformes</taxon>
        <taxon>Polypteridae</taxon>
        <taxon>Polypterus</taxon>
    </lineage>
</organism>
<dbReference type="PANTHER" id="PTHR17503:SF0">
    <property type="entry name" value="SYNCOLLIN"/>
    <property type="match status" value="1"/>
</dbReference>
<accession>A0A8X7XKE7</accession>
<dbReference type="GO" id="GO:0006887">
    <property type="term" value="P:exocytosis"/>
    <property type="evidence" value="ECO:0007669"/>
    <property type="project" value="UniProtKB-KW"/>
</dbReference>
<evidence type="ECO:0000256" key="9">
    <source>
        <dbReference type="ARBA" id="ARBA00074712"/>
    </source>
</evidence>
<proteinExistence type="predicted"/>
<dbReference type="Pfam" id="PF15138">
    <property type="entry name" value="Syncollin"/>
    <property type="match status" value="1"/>
</dbReference>
<keyword evidence="12" id="KW-1185">Reference proteome</keyword>
<evidence type="ECO:0000256" key="7">
    <source>
        <dbReference type="ARBA" id="ARBA00057037"/>
    </source>
</evidence>
<dbReference type="Gene3D" id="2.60.20.10">
    <property type="entry name" value="Crystallins"/>
    <property type="match status" value="1"/>
</dbReference>
<evidence type="ECO:0000313" key="12">
    <source>
        <dbReference type="Proteomes" id="UP000886611"/>
    </source>
</evidence>
<evidence type="ECO:0000256" key="3">
    <source>
        <dbReference type="ARBA" id="ARBA00023136"/>
    </source>
</evidence>
<keyword evidence="4" id="KW-1015">Disulfide bond</keyword>
<evidence type="ECO:0000256" key="8">
    <source>
        <dbReference type="ARBA" id="ARBA00060468"/>
    </source>
</evidence>